<evidence type="ECO:0000256" key="11">
    <source>
        <dbReference type="ARBA" id="ARBA00080500"/>
    </source>
</evidence>
<sequence length="575" mass="65200">MRRFLSKTNHARPRFFWLQFSPFPPQFMPSMRKVLDKITLNHTEQQIKAVLVDFCAQYNAALQNKDTRENHEKLELRITGGWVRDKLLGDESNDLDIAINTLSGEDFATQLMRWAHLTGRNLGANASSLHTIKKNPEKLKHLETCTTKLFGLDVDFVNLRSELYTADSRVPVIEYGTAEEDAMRRDATLNALFYNINEDIIEDFTGRGLADLEAGVLRTPLPPLQTFLDDPLRVLRLVRFACRFNFTIEPDTLDAMKDAQMKETLIHKISRERVGVELHKILVGANVPYGLRLINHVNLTDCIFDAGAHTQPIQHANEKLVLDEIEFAKELVNKMVDESTQHYTNFLDSVQNTPLLAGLANEVFASPILRKLLWLSLVLHPYGAINVKIHAKKLSDVNYVEVILKEGLRFGKTEYENGTRIAQAIAENDFLSSYFKAPQSAKRSDIGLFMRHFGDYFNVSLVAIAFNDFLAHIAPTELHTEVQPASMGDIDLTEANEALGQYEALLHAIKELGLENVKDTKPIIDGKLISKALQRKPGPWMRDIASEVMRWQLDNPQGSADECLEFIREKCSESS</sequence>
<name>A0A4P6XQE3_9ASCO</name>
<dbReference type="GO" id="GO:0052929">
    <property type="term" value="F:ATP:3'-cytidine-cytidine-tRNA adenylyltransferase activity"/>
    <property type="evidence" value="ECO:0007669"/>
    <property type="project" value="TreeGrafter"/>
</dbReference>
<evidence type="ECO:0000256" key="13">
    <source>
        <dbReference type="RuleBase" id="RU003953"/>
    </source>
</evidence>
<keyword evidence="2 13" id="KW-0808">Transferase</keyword>
<evidence type="ECO:0000256" key="10">
    <source>
        <dbReference type="ARBA" id="ARBA00077436"/>
    </source>
</evidence>
<dbReference type="InterPro" id="IPR043519">
    <property type="entry name" value="NT_sf"/>
</dbReference>
<dbReference type="SUPFAM" id="SSF81891">
    <property type="entry name" value="Poly A polymerase C-terminal region-like"/>
    <property type="match status" value="1"/>
</dbReference>
<evidence type="ECO:0000256" key="7">
    <source>
        <dbReference type="ARBA" id="ARBA00066885"/>
    </source>
</evidence>
<evidence type="ECO:0000313" key="16">
    <source>
        <dbReference type="EMBL" id="QBM87954.1"/>
    </source>
</evidence>
<dbReference type="Proteomes" id="UP000292447">
    <property type="component" value="Chromosome II"/>
</dbReference>
<proteinExistence type="inferred from homology"/>
<evidence type="ECO:0000256" key="6">
    <source>
        <dbReference type="ARBA" id="ARBA00056517"/>
    </source>
</evidence>
<evidence type="ECO:0000256" key="1">
    <source>
        <dbReference type="ARBA" id="ARBA00007265"/>
    </source>
</evidence>
<dbReference type="EC" id="2.7.7.72" evidence="7"/>
<evidence type="ECO:0000256" key="8">
    <source>
        <dbReference type="ARBA" id="ARBA00072969"/>
    </source>
</evidence>
<evidence type="ECO:0000256" key="12">
    <source>
        <dbReference type="ARBA" id="ARBA00082324"/>
    </source>
</evidence>
<gene>
    <name evidence="16" type="primary">MPUL0B11680</name>
    <name evidence="16" type="ORF">METSCH_B11680</name>
</gene>
<dbReference type="STRING" id="2163413.A0A4P6XQE3"/>
<dbReference type="Gene3D" id="1.10.3090.10">
    <property type="entry name" value="cca-adding enzyme, domain 2"/>
    <property type="match status" value="1"/>
</dbReference>
<dbReference type="GO" id="GO:0052927">
    <property type="term" value="F:CC tRNA cytidylyltransferase activity"/>
    <property type="evidence" value="ECO:0007669"/>
    <property type="project" value="TreeGrafter"/>
</dbReference>
<dbReference type="AlphaFoldDB" id="A0A4P6XQE3"/>
<evidence type="ECO:0000259" key="14">
    <source>
        <dbReference type="Pfam" id="PF01743"/>
    </source>
</evidence>
<feature type="domain" description="tRNA nucleotidyltransferase/poly(A) polymerase RNA and SrmB- binding" evidence="15">
    <location>
        <begin position="245"/>
        <end position="304"/>
    </location>
</feature>
<dbReference type="GO" id="GO:0000166">
    <property type="term" value="F:nucleotide binding"/>
    <property type="evidence" value="ECO:0007669"/>
    <property type="project" value="UniProtKB-KW"/>
</dbReference>
<dbReference type="Pfam" id="PF12627">
    <property type="entry name" value="PolyA_pol_RNAbd"/>
    <property type="match status" value="1"/>
</dbReference>
<dbReference type="FunFam" id="3.30.460.10:FF:000019">
    <property type="entry name" value="tRNA nucleotidyltransferase cca2"/>
    <property type="match status" value="1"/>
</dbReference>
<dbReference type="InterPro" id="IPR002646">
    <property type="entry name" value="PolA_pol_head_dom"/>
</dbReference>
<dbReference type="PANTHER" id="PTHR13734:SF5">
    <property type="entry name" value="CCA TRNA NUCLEOTIDYLTRANSFERASE, MITOCHONDRIAL"/>
    <property type="match status" value="1"/>
</dbReference>
<comment type="catalytic activity">
    <reaction evidence="5">
        <text>a tRNA precursor + 2 CTP + ATP = a tRNA with a 3' CCA end + 3 diphosphate</text>
        <dbReference type="Rhea" id="RHEA:14433"/>
        <dbReference type="Rhea" id="RHEA-COMP:10465"/>
        <dbReference type="Rhea" id="RHEA-COMP:10468"/>
        <dbReference type="ChEBI" id="CHEBI:30616"/>
        <dbReference type="ChEBI" id="CHEBI:33019"/>
        <dbReference type="ChEBI" id="CHEBI:37563"/>
        <dbReference type="ChEBI" id="CHEBI:74896"/>
        <dbReference type="ChEBI" id="CHEBI:83071"/>
        <dbReference type="EC" id="2.7.7.72"/>
    </reaction>
</comment>
<evidence type="ECO:0000256" key="5">
    <source>
        <dbReference type="ARBA" id="ARBA00050431"/>
    </source>
</evidence>
<protein>
    <recommendedName>
        <fullName evidence="8">CCA tRNA nucleotidyltransferase, mitochondrial</fullName>
        <ecNumber evidence="7">2.7.7.72</ecNumber>
    </recommendedName>
    <alternativeName>
        <fullName evidence="10">CCA-adding enzyme</fullName>
    </alternativeName>
    <alternativeName>
        <fullName evidence="9">tRNA CCA-pyrophosphorylase</fullName>
    </alternativeName>
    <alternativeName>
        <fullName evidence="11">tRNA adenylyltransferase</fullName>
    </alternativeName>
    <alternativeName>
        <fullName evidence="12">tRNA nucleotidyltransferase</fullName>
    </alternativeName>
</protein>
<dbReference type="InterPro" id="IPR032828">
    <property type="entry name" value="PolyA_RNA-bd"/>
</dbReference>
<evidence type="ECO:0000256" key="4">
    <source>
        <dbReference type="ARBA" id="ARBA00022884"/>
    </source>
</evidence>
<evidence type="ECO:0000256" key="9">
    <source>
        <dbReference type="ARBA" id="ARBA00076038"/>
    </source>
</evidence>
<reference evidence="17" key="1">
    <citation type="submission" date="2019-03" db="EMBL/GenBank/DDBJ databases">
        <title>Snf2 controls pulcherriminic acid biosynthesis and connects pigmentation and antifungal activity of the yeast Metschnikowia pulcherrima.</title>
        <authorList>
            <person name="Gore-Lloyd D."/>
            <person name="Sumann I."/>
            <person name="Brachmann A.O."/>
            <person name="Schneeberger K."/>
            <person name="Ortiz-Merino R.A."/>
            <person name="Moreno-Beltran M."/>
            <person name="Schlaefli M."/>
            <person name="Kirner P."/>
            <person name="Santos Kron A."/>
            <person name="Wolfe K.H."/>
            <person name="Piel J."/>
            <person name="Ahrens C.H."/>
            <person name="Henk D."/>
            <person name="Freimoser F.M."/>
        </authorList>
    </citation>
    <scope>NUCLEOTIDE SEQUENCE [LARGE SCALE GENOMIC DNA]</scope>
    <source>
        <strain evidence="17">APC 1.2</strain>
    </source>
</reference>
<dbReference type="CDD" id="cd05398">
    <property type="entry name" value="NT_ClassII-CCAase"/>
    <property type="match status" value="1"/>
</dbReference>
<dbReference type="GO" id="GO:0005739">
    <property type="term" value="C:mitochondrion"/>
    <property type="evidence" value="ECO:0007669"/>
    <property type="project" value="UniProtKB-ARBA"/>
</dbReference>
<feature type="domain" description="Poly A polymerase head" evidence="14">
    <location>
        <begin position="76"/>
        <end position="218"/>
    </location>
</feature>
<evidence type="ECO:0000259" key="15">
    <source>
        <dbReference type="Pfam" id="PF12627"/>
    </source>
</evidence>
<comment type="similarity">
    <text evidence="1 13">Belongs to the tRNA nucleotidyltransferase/poly(A) polymerase family.</text>
</comment>
<evidence type="ECO:0000313" key="17">
    <source>
        <dbReference type="Proteomes" id="UP000292447"/>
    </source>
</evidence>
<organism evidence="16 17">
    <name type="scientific">Metschnikowia aff. pulcherrima</name>
    <dbReference type="NCBI Taxonomy" id="2163413"/>
    <lineage>
        <taxon>Eukaryota</taxon>
        <taxon>Fungi</taxon>
        <taxon>Dikarya</taxon>
        <taxon>Ascomycota</taxon>
        <taxon>Saccharomycotina</taxon>
        <taxon>Pichiomycetes</taxon>
        <taxon>Metschnikowiaceae</taxon>
        <taxon>Metschnikowia</taxon>
    </lineage>
</organism>
<accession>A0A4P6XQE3</accession>
<keyword evidence="3" id="KW-0547">Nucleotide-binding</keyword>
<evidence type="ECO:0000256" key="2">
    <source>
        <dbReference type="ARBA" id="ARBA00022679"/>
    </source>
</evidence>
<evidence type="ECO:0000256" key="3">
    <source>
        <dbReference type="ARBA" id="ARBA00022741"/>
    </source>
</evidence>
<dbReference type="GO" id="GO:0004810">
    <property type="term" value="F:CCA tRNA nucleotidyltransferase activity"/>
    <property type="evidence" value="ECO:0007669"/>
    <property type="project" value="UniProtKB-EC"/>
</dbReference>
<dbReference type="SUPFAM" id="SSF81301">
    <property type="entry name" value="Nucleotidyltransferase"/>
    <property type="match status" value="1"/>
</dbReference>
<dbReference type="Gene3D" id="3.30.460.10">
    <property type="entry name" value="Beta Polymerase, domain 2"/>
    <property type="match status" value="1"/>
</dbReference>
<dbReference type="PANTHER" id="PTHR13734">
    <property type="entry name" value="TRNA-NUCLEOTIDYLTRANSFERASE"/>
    <property type="match status" value="1"/>
</dbReference>
<keyword evidence="17" id="KW-1185">Reference proteome</keyword>
<comment type="function">
    <text evidence="6">Nucleotidyltransferase that catalyzes the addition and repair of the essential 3'-terminal CCA sequence in tRNAs, which is necessary for the attachment of amino acids to the 3' terminus of tRNA molecules, using CTP and ATP as substrates. tRNA 3'-terminal CCA addition is required both for tRNA processing and repair. Also involved in tRNA surveillance by mediating tandem CCA addition to generate a CCACCA at the 3' terminus of unstable tRNAs. While stable tRNAs receive only 3'-terminal CCA, unstable tRNAs are marked with CCACCA and rapidly degraded. The structural flexibility of RNA controls the choice between CCA versus CCACCA addition: following the first CCA addition cycle, nucleotide-binding to the active site triggers a clockwise screw motion, producing torque on the RNA. This ejects stable RNAs, whereas unstable RNAs are refolded while bound to the enzyme and subjected to a second CCA catalytic cycle.</text>
</comment>
<dbReference type="Pfam" id="PF01743">
    <property type="entry name" value="PolyA_pol"/>
    <property type="match status" value="1"/>
</dbReference>
<dbReference type="GO" id="GO:0003723">
    <property type="term" value="F:RNA binding"/>
    <property type="evidence" value="ECO:0007669"/>
    <property type="project" value="UniProtKB-KW"/>
</dbReference>
<dbReference type="EMBL" id="CP034457">
    <property type="protein sequence ID" value="QBM87954.1"/>
    <property type="molecule type" value="Genomic_DNA"/>
</dbReference>
<keyword evidence="4 13" id="KW-0694">RNA-binding</keyword>
<dbReference type="GO" id="GO:0001680">
    <property type="term" value="P:tRNA 3'-terminal CCA addition"/>
    <property type="evidence" value="ECO:0007669"/>
    <property type="project" value="UniProtKB-ARBA"/>
</dbReference>